<feature type="domain" description="DUF397" evidence="1">
    <location>
        <begin position="3"/>
        <end position="57"/>
    </location>
</feature>
<proteinExistence type="predicted"/>
<dbReference type="InterPro" id="IPR007278">
    <property type="entry name" value="DUF397"/>
</dbReference>
<evidence type="ECO:0000313" key="2">
    <source>
        <dbReference type="EMBL" id="MCM4084100.1"/>
    </source>
</evidence>
<reference evidence="2 3" key="1">
    <citation type="submission" date="2022-06" db="EMBL/GenBank/DDBJ databases">
        <title>Actinoplanes abujensis sp. nov., isolated from Nigerian arid soil.</title>
        <authorList>
            <person name="Ding P."/>
        </authorList>
    </citation>
    <scope>NUCLEOTIDE SEQUENCE [LARGE SCALE GENOMIC DNA]</scope>
    <source>
        <strain evidence="3">TRM88002</strain>
    </source>
</reference>
<evidence type="ECO:0000313" key="3">
    <source>
        <dbReference type="Proteomes" id="UP001523216"/>
    </source>
</evidence>
<organism evidence="2 3">
    <name type="scientific">Paractinoplanes hotanensis</name>
    <dbReference type="NCBI Taxonomy" id="2906497"/>
    <lineage>
        <taxon>Bacteria</taxon>
        <taxon>Bacillati</taxon>
        <taxon>Actinomycetota</taxon>
        <taxon>Actinomycetes</taxon>
        <taxon>Micromonosporales</taxon>
        <taxon>Micromonosporaceae</taxon>
        <taxon>Paractinoplanes</taxon>
    </lineage>
</organism>
<dbReference type="Pfam" id="PF04149">
    <property type="entry name" value="DUF397"/>
    <property type="match status" value="1"/>
</dbReference>
<dbReference type="Proteomes" id="UP001523216">
    <property type="component" value="Unassembled WGS sequence"/>
</dbReference>
<evidence type="ECO:0000259" key="1">
    <source>
        <dbReference type="Pfam" id="PF04149"/>
    </source>
</evidence>
<keyword evidence="3" id="KW-1185">Reference proteome</keyword>
<dbReference type="RefSeq" id="WP_251803856.1">
    <property type="nucleotide sequence ID" value="NZ_JAMQOL010000070.1"/>
</dbReference>
<gene>
    <name evidence="2" type="ORF">LXN57_41815</name>
</gene>
<protein>
    <submittedName>
        <fullName evidence="2">DUF397 domain-containing protein</fullName>
    </submittedName>
</protein>
<comment type="caution">
    <text evidence="2">The sequence shown here is derived from an EMBL/GenBank/DDBJ whole genome shotgun (WGS) entry which is preliminary data.</text>
</comment>
<dbReference type="EMBL" id="JAMQOL010000070">
    <property type="protein sequence ID" value="MCM4084100.1"/>
    <property type="molecule type" value="Genomic_DNA"/>
</dbReference>
<sequence>MEADWRKSSYSVAQGACVEIAFAEQDEMVMMRDSKDPAGAVLTYPAETWRQFLNDIRSGRFSRP</sequence>
<accession>A0ABT0YDF6</accession>
<name>A0ABT0YDF6_9ACTN</name>